<dbReference type="RefSeq" id="WP_135943519.1">
    <property type="nucleotide sequence ID" value="NZ_BMEI01000001.1"/>
</dbReference>
<dbReference type="AlphaFoldDB" id="A0A4S2HEL3"/>
<reference evidence="2 3" key="1">
    <citation type="journal article" date="2013" name="Int. J. Syst. Evol. Microbiol.">
        <title>Marinicauda pacifica gen. nov., sp. nov., a prosthecate alphaproteobacterium of the family Hyphomonadaceae isolated from deep seawater.</title>
        <authorList>
            <person name="Zhang X.Y."/>
            <person name="Li G.W."/>
            <person name="Wang C.S."/>
            <person name="Zhang Y.J."/>
            <person name="Xu X.W."/>
            <person name="Li H."/>
            <person name="Liu A."/>
            <person name="Liu C."/>
            <person name="Xie B.B."/>
            <person name="Qin Q.L."/>
            <person name="Xu Z."/>
            <person name="Chen X.L."/>
            <person name="Zhou B.C."/>
            <person name="Zhang Y.Z."/>
        </authorList>
    </citation>
    <scope>NUCLEOTIDE SEQUENCE [LARGE SCALE GENOMIC DNA]</scope>
    <source>
        <strain evidence="2 3">P-1 km-3</strain>
    </source>
</reference>
<name>A0A4S2HEL3_9PROT</name>
<evidence type="ECO:0000313" key="2">
    <source>
        <dbReference type="EMBL" id="TGY94323.1"/>
    </source>
</evidence>
<dbReference type="OrthoDB" id="7626288at2"/>
<dbReference type="Gene3D" id="3.40.1520.20">
    <property type="match status" value="1"/>
</dbReference>
<proteinExistence type="predicted"/>
<sequence>MLTPRRKILLAGLVIFLVFGALAIFASPLSARNLEARLQDAADEALYSVRAEGWAEVRMDGQVAIVTGLAPDQDAQSRALDAVSRAAWAGGIVAGGITRVIDETRVDLQDTRFRLRADLIGSRLTLSGFAPDAVGQARLNDLAVLLFPGRASVDVQLAPGGAPANWEAAARLMLGELARLDTGSAVMAGDRLVVTGLSTNAQTVASVRSAMSNSPAGYVATALVRAPGGTYEAEITDFRLCEAAVNAALGPRPVAFTPGSAQLNEASRNTLRRAGEAFARCDTPPLGVAVQVNEGEGGEALALDRARSVIDAMSAAGLEEDRFLASTLPADGITALRFEIQAPVEAQQDTGAEPVSAPEVGEDDPQ</sequence>
<dbReference type="EMBL" id="SRXV01000001">
    <property type="protein sequence ID" value="TGY94323.1"/>
    <property type="molecule type" value="Genomic_DNA"/>
</dbReference>
<organism evidence="2 3">
    <name type="scientific">Marinicauda pacifica</name>
    <dbReference type="NCBI Taxonomy" id="1133559"/>
    <lineage>
        <taxon>Bacteria</taxon>
        <taxon>Pseudomonadati</taxon>
        <taxon>Pseudomonadota</taxon>
        <taxon>Alphaproteobacteria</taxon>
        <taxon>Maricaulales</taxon>
        <taxon>Maricaulaceae</taxon>
        <taxon>Marinicauda</taxon>
    </lineage>
</organism>
<dbReference type="InterPro" id="IPR036737">
    <property type="entry name" value="OmpA-like_sf"/>
</dbReference>
<comment type="caution">
    <text evidence="2">The sequence shown here is derived from an EMBL/GenBank/DDBJ whole genome shotgun (WGS) entry which is preliminary data.</text>
</comment>
<feature type="region of interest" description="Disordered" evidence="1">
    <location>
        <begin position="344"/>
        <end position="366"/>
    </location>
</feature>
<protein>
    <recommendedName>
        <fullName evidence="4">BON domain-containing protein</fullName>
    </recommendedName>
</protein>
<dbReference type="SUPFAM" id="SSF103088">
    <property type="entry name" value="OmpA-like"/>
    <property type="match status" value="1"/>
</dbReference>
<gene>
    <name evidence="2" type="ORF">E5162_03350</name>
</gene>
<accession>A0A4S2HEL3</accession>
<evidence type="ECO:0000313" key="3">
    <source>
        <dbReference type="Proteomes" id="UP000305451"/>
    </source>
</evidence>
<keyword evidence="3" id="KW-1185">Reference proteome</keyword>
<evidence type="ECO:0000256" key="1">
    <source>
        <dbReference type="SAM" id="MobiDB-lite"/>
    </source>
</evidence>
<dbReference type="Proteomes" id="UP000305451">
    <property type="component" value="Unassembled WGS sequence"/>
</dbReference>
<evidence type="ECO:0008006" key="4">
    <source>
        <dbReference type="Google" id="ProtNLM"/>
    </source>
</evidence>